<dbReference type="InterPro" id="IPR000700">
    <property type="entry name" value="PAS-assoc_C"/>
</dbReference>
<dbReference type="PROSITE" id="PS50110">
    <property type="entry name" value="RESPONSE_REGULATORY"/>
    <property type="match status" value="1"/>
</dbReference>
<evidence type="ECO:0000256" key="3">
    <source>
        <dbReference type="ARBA" id="ARBA00012438"/>
    </source>
</evidence>
<evidence type="ECO:0000259" key="11">
    <source>
        <dbReference type="PROSITE" id="PS50113"/>
    </source>
</evidence>
<dbReference type="AlphaFoldDB" id="A0A916SDF8"/>
<feature type="domain" description="Histidine kinase" evidence="8">
    <location>
        <begin position="427"/>
        <end position="645"/>
    </location>
</feature>
<dbReference type="InterPro" id="IPR013656">
    <property type="entry name" value="PAS_4"/>
</dbReference>
<evidence type="ECO:0000256" key="2">
    <source>
        <dbReference type="ARBA" id="ARBA00004429"/>
    </source>
</evidence>
<dbReference type="InterPro" id="IPR000014">
    <property type="entry name" value="PAS"/>
</dbReference>
<evidence type="ECO:0000313" key="12">
    <source>
        <dbReference type="EMBL" id="GGA94734.1"/>
    </source>
</evidence>
<dbReference type="SMART" id="SM00448">
    <property type="entry name" value="REC"/>
    <property type="match status" value="1"/>
</dbReference>
<dbReference type="FunFam" id="3.30.565.10:FF:000006">
    <property type="entry name" value="Sensor histidine kinase WalK"/>
    <property type="match status" value="1"/>
</dbReference>
<feature type="domain" description="PAS" evidence="10">
    <location>
        <begin position="291"/>
        <end position="361"/>
    </location>
</feature>
<comment type="subcellular location">
    <subcellularLocation>
        <location evidence="2">Cell inner membrane</location>
        <topology evidence="2">Multi-pass membrane protein</topology>
    </subcellularLocation>
</comment>
<gene>
    <name evidence="12" type="ORF">GCM10011496_14750</name>
</gene>
<dbReference type="InterPro" id="IPR036097">
    <property type="entry name" value="HisK_dim/P_sf"/>
</dbReference>
<dbReference type="InterPro" id="IPR003594">
    <property type="entry name" value="HATPase_dom"/>
</dbReference>
<dbReference type="InterPro" id="IPR036890">
    <property type="entry name" value="HATPase_C_sf"/>
</dbReference>
<dbReference type="SMART" id="SM00388">
    <property type="entry name" value="HisKA"/>
    <property type="match status" value="1"/>
</dbReference>
<keyword evidence="13" id="KW-1185">Reference proteome</keyword>
<feature type="domain" description="PAC" evidence="11">
    <location>
        <begin position="364"/>
        <end position="416"/>
    </location>
</feature>
<keyword evidence="4 7" id="KW-0597">Phosphoprotein</keyword>
<dbReference type="SMART" id="SM00091">
    <property type="entry name" value="PAS"/>
    <property type="match status" value="2"/>
</dbReference>
<keyword evidence="6" id="KW-0418">Kinase</keyword>
<dbReference type="SMART" id="SM00387">
    <property type="entry name" value="HATPase_c"/>
    <property type="match status" value="1"/>
</dbReference>
<feature type="domain" description="Response regulatory" evidence="9">
    <location>
        <begin position="666"/>
        <end position="782"/>
    </location>
</feature>
<dbReference type="CDD" id="cd17580">
    <property type="entry name" value="REC_2_DhkD-like"/>
    <property type="match status" value="1"/>
</dbReference>
<dbReference type="PANTHER" id="PTHR43047">
    <property type="entry name" value="TWO-COMPONENT HISTIDINE PROTEIN KINASE"/>
    <property type="match status" value="1"/>
</dbReference>
<dbReference type="InterPro" id="IPR001789">
    <property type="entry name" value="Sig_transdc_resp-reg_receiver"/>
</dbReference>
<dbReference type="GO" id="GO:0005886">
    <property type="term" value="C:plasma membrane"/>
    <property type="evidence" value="ECO:0007669"/>
    <property type="project" value="UniProtKB-SubCell"/>
</dbReference>
<protein>
    <recommendedName>
        <fullName evidence="3">histidine kinase</fullName>
        <ecNumber evidence="3">2.7.13.3</ecNumber>
    </recommendedName>
</protein>
<dbReference type="RefSeq" id="WP_188707711.1">
    <property type="nucleotide sequence ID" value="NZ_BMIG01000004.1"/>
</dbReference>
<dbReference type="PROSITE" id="PS50112">
    <property type="entry name" value="PAS"/>
    <property type="match status" value="1"/>
</dbReference>
<dbReference type="NCBIfam" id="TIGR00229">
    <property type="entry name" value="sensory_box"/>
    <property type="match status" value="1"/>
</dbReference>
<evidence type="ECO:0000259" key="9">
    <source>
        <dbReference type="PROSITE" id="PS50110"/>
    </source>
</evidence>
<dbReference type="InterPro" id="IPR011006">
    <property type="entry name" value="CheY-like_superfamily"/>
</dbReference>
<feature type="domain" description="PAC" evidence="11">
    <location>
        <begin position="242"/>
        <end position="297"/>
    </location>
</feature>
<dbReference type="SUPFAM" id="SSF55874">
    <property type="entry name" value="ATPase domain of HSP90 chaperone/DNA topoisomerase II/histidine kinase"/>
    <property type="match status" value="1"/>
</dbReference>
<sequence length="783" mass="85298">MSAAPDLSFLSGDTSTSQLIRGMDWSGPGLGPPQQWPQPLRSVVSLMLGSAFPMFVAWGPALQTLYNDAYGEIMGAKHPAGMGQPFLDIWHEIRNDLAPLVARAVGGEAFFMENLPLLMRRHGYDEETWFTFSWSPVRDEVGAVAGFFCACTETTGMVLAERHQRAEQERLQSLFSQAPGFVAIMRGPDHVFEIANQAYVQLTGFRDVIGKPLALALPEVVEQGFVQLLDQVFRTGEPYVGRSVRLMLNRERDAPPTEAWLDFVYQPLRDATGAVNGVFVQGHEVTELQRTQQALLAFSNSIPAIAWVAAADGLLERFNSQWQAYTGQTEQSALGRGWTAALHPDDRAVARQTWDSVRAGNQAWQVEYRLRGADGAYRWFRAHAVPQLDATGRVLRWFGTTTDIEDSRTAAQVLRHADRQKDEFLATLAHELRNPLAPIRTAVQLLTSPGSTAEMRERATAVIGRQVGHMAHLLDDLIDIARITRRRLDLKKEWVSVDELVETALETARPLAHDKKQSLSASVASPGLHLVADPVRVAQILSNLLNNASKYTDVGGRISLEVSLESQGLCFSVSDSGIGMSEAAIGHVFAMFAQEQSALDRSEGGLGIGLALVKGLVELHGGSVSAHSDGADRGSRFVVTLPGSAPARATAPVSDASVAPPGCIRTVLLADDNRDAADVLAELLRLDGHLVHTVSDGLQAVELAAQLRPDVLVLDIGMPGMNGYEVARHVRAQPWGSRPLLIAATGWGQEDDRQKALAAGFDLHLTKPFDPLQLSTVISERVF</sequence>
<dbReference type="EMBL" id="BMIG01000004">
    <property type="protein sequence ID" value="GGA94734.1"/>
    <property type="molecule type" value="Genomic_DNA"/>
</dbReference>
<feature type="modified residue" description="4-aspartylphosphate" evidence="7">
    <location>
        <position position="715"/>
    </location>
</feature>
<dbReference type="InterPro" id="IPR001610">
    <property type="entry name" value="PAC"/>
</dbReference>
<name>A0A916SDF8_9BURK</name>
<dbReference type="PROSITE" id="PS50109">
    <property type="entry name" value="HIS_KIN"/>
    <property type="match status" value="1"/>
</dbReference>
<dbReference type="SUPFAM" id="SSF55785">
    <property type="entry name" value="PYP-like sensor domain (PAS domain)"/>
    <property type="match status" value="3"/>
</dbReference>
<dbReference type="FunFam" id="3.30.450.20:FF:000099">
    <property type="entry name" value="Sensory box sensor histidine kinase"/>
    <property type="match status" value="1"/>
</dbReference>
<dbReference type="CDD" id="cd00082">
    <property type="entry name" value="HisKA"/>
    <property type="match status" value="1"/>
</dbReference>
<dbReference type="PROSITE" id="PS50113">
    <property type="entry name" value="PAC"/>
    <property type="match status" value="2"/>
</dbReference>
<dbReference type="Pfam" id="PF00072">
    <property type="entry name" value="Response_reg"/>
    <property type="match status" value="1"/>
</dbReference>
<accession>A0A916SDF8</accession>
<evidence type="ECO:0000256" key="5">
    <source>
        <dbReference type="ARBA" id="ARBA00022679"/>
    </source>
</evidence>
<dbReference type="Pfam" id="PF00512">
    <property type="entry name" value="HisKA"/>
    <property type="match status" value="1"/>
</dbReference>
<dbReference type="InterPro" id="IPR013655">
    <property type="entry name" value="PAS_fold_3"/>
</dbReference>
<dbReference type="SUPFAM" id="SSF52172">
    <property type="entry name" value="CheY-like"/>
    <property type="match status" value="1"/>
</dbReference>
<evidence type="ECO:0000313" key="13">
    <source>
        <dbReference type="Proteomes" id="UP000620596"/>
    </source>
</evidence>
<dbReference type="SMART" id="SM00086">
    <property type="entry name" value="PAC"/>
    <property type="match status" value="3"/>
</dbReference>
<keyword evidence="5" id="KW-0808">Transferase</keyword>
<dbReference type="Gene3D" id="1.10.287.130">
    <property type="match status" value="1"/>
</dbReference>
<dbReference type="PANTHER" id="PTHR43047:SF72">
    <property type="entry name" value="OSMOSENSING HISTIDINE PROTEIN KINASE SLN1"/>
    <property type="match status" value="1"/>
</dbReference>
<dbReference type="Gene3D" id="3.30.450.20">
    <property type="entry name" value="PAS domain"/>
    <property type="match status" value="3"/>
</dbReference>
<evidence type="ECO:0000256" key="7">
    <source>
        <dbReference type="PROSITE-ProRule" id="PRU00169"/>
    </source>
</evidence>
<reference evidence="12" key="1">
    <citation type="journal article" date="2014" name="Int. J. Syst. Evol. Microbiol.">
        <title>Complete genome sequence of Corynebacterium casei LMG S-19264T (=DSM 44701T), isolated from a smear-ripened cheese.</title>
        <authorList>
            <consortium name="US DOE Joint Genome Institute (JGI-PGF)"/>
            <person name="Walter F."/>
            <person name="Albersmeier A."/>
            <person name="Kalinowski J."/>
            <person name="Ruckert C."/>
        </authorList>
    </citation>
    <scope>NUCLEOTIDE SEQUENCE</scope>
    <source>
        <strain evidence="12">CGMCC 1.15322</strain>
    </source>
</reference>
<proteinExistence type="predicted"/>
<dbReference type="Pfam" id="PF08447">
    <property type="entry name" value="PAS_3"/>
    <property type="match status" value="1"/>
</dbReference>
<evidence type="ECO:0000256" key="4">
    <source>
        <dbReference type="ARBA" id="ARBA00022553"/>
    </source>
</evidence>
<dbReference type="SUPFAM" id="SSF47384">
    <property type="entry name" value="Homodimeric domain of signal transducing histidine kinase"/>
    <property type="match status" value="1"/>
</dbReference>
<comment type="caution">
    <text evidence="12">The sequence shown here is derived from an EMBL/GenBank/DDBJ whole genome shotgun (WGS) entry which is preliminary data.</text>
</comment>
<evidence type="ECO:0000256" key="1">
    <source>
        <dbReference type="ARBA" id="ARBA00000085"/>
    </source>
</evidence>
<evidence type="ECO:0000259" key="10">
    <source>
        <dbReference type="PROSITE" id="PS50112"/>
    </source>
</evidence>
<dbReference type="Proteomes" id="UP000620596">
    <property type="component" value="Unassembled WGS sequence"/>
</dbReference>
<reference evidence="12" key="2">
    <citation type="submission" date="2020-09" db="EMBL/GenBank/DDBJ databases">
        <authorList>
            <person name="Sun Q."/>
            <person name="Zhou Y."/>
        </authorList>
    </citation>
    <scope>NUCLEOTIDE SEQUENCE</scope>
    <source>
        <strain evidence="12">CGMCC 1.15322</strain>
    </source>
</reference>
<dbReference type="EC" id="2.7.13.3" evidence="3"/>
<evidence type="ECO:0000259" key="8">
    <source>
        <dbReference type="PROSITE" id="PS50109"/>
    </source>
</evidence>
<dbReference type="Pfam" id="PF02518">
    <property type="entry name" value="HATPase_c"/>
    <property type="match status" value="1"/>
</dbReference>
<dbReference type="Gene3D" id="3.40.50.2300">
    <property type="match status" value="1"/>
</dbReference>
<dbReference type="GO" id="GO:0000155">
    <property type="term" value="F:phosphorelay sensor kinase activity"/>
    <property type="evidence" value="ECO:0007669"/>
    <property type="project" value="InterPro"/>
</dbReference>
<dbReference type="PRINTS" id="PR00344">
    <property type="entry name" value="BCTRLSENSOR"/>
</dbReference>
<dbReference type="InterPro" id="IPR004358">
    <property type="entry name" value="Sig_transdc_His_kin-like_C"/>
</dbReference>
<dbReference type="CDD" id="cd00130">
    <property type="entry name" value="PAS"/>
    <property type="match status" value="1"/>
</dbReference>
<dbReference type="Gene3D" id="3.30.565.10">
    <property type="entry name" value="Histidine kinase-like ATPase, C-terminal domain"/>
    <property type="match status" value="1"/>
</dbReference>
<dbReference type="Pfam" id="PF08448">
    <property type="entry name" value="PAS_4"/>
    <property type="match status" value="2"/>
</dbReference>
<evidence type="ECO:0000256" key="6">
    <source>
        <dbReference type="ARBA" id="ARBA00022777"/>
    </source>
</evidence>
<dbReference type="InterPro" id="IPR005467">
    <property type="entry name" value="His_kinase_dom"/>
</dbReference>
<dbReference type="GO" id="GO:0009927">
    <property type="term" value="F:histidine phosphotransfer kinase activity"/>
    <property type="evidence" value="ECO:0007669"/>
    <property type="project" value="TreeGrafter"/>
</dbReference>
<dbReference type="InterPro" id="IPR003661">
    <property type="entry name" value="HisK_dim/P_dom"/>
</dbReference>
<organism evidence="12 13">
    <name type="scientific">Polaromonas eurypsychrophila</name>
    <dbReference type="NCBI Taxonomy" id="1614635"/>
    <lineage>
        <taxon>Bacteria</taxon>
        <taxon>Pseudomonadati</taxon>
        <taxon>Pseudomonadota</taxon>
        <taxon>Betaproteobacteria</taxon>
        <taxon>Burkholderiales</taxon>
        <taxon>Comamonadaceae</taxon>
        <taxon>Polaromonas</taxon>
    </lineage>
</organism>
<dbReference type="InterPro" id="IPR035965">
    <property type="entry name" value="PAS-like_dom_sf"/>
</dbReference>
<comment type="catalytic activity">
    <reaction evidence="1">
        <text>ATP + protein L-histidine = ADP + protein N-phospho-L-histidine.</text>
        <dbReference type="EC" id="2.7.13.3"/>
    </reaction>
</comment>